<keyword evidence="2" id="KW-1185">Reference proteome</keyword>
<organism evidence="1 2">
    <name type="scientific">Janthinobacterium fluminis</name>
    <dbReference type="NCBI Taxonomy" id="2987524"/>
    <lineage>
        <taxon>Bacteria</taxon>
        <taxon>Pseudomonadati</taxon>
        <taxon>Pseudomonadota</taxon>
        <taxon>Betaproteobacteria</taxon>
        <taxon>Burkholderiales</taxon>
        <taxon>Oxalobacteraceae</taxon>
        <taxon>Janthinobacterium</taxon>
    </lineage>
</organism>
<comment type="caution">
    <text evidence="1">The sequence shown here is derived from an EMBL/GenBank/DDBJ whole genome shotgun (WGS) entry which is preliminary data.</text>
</comment>
<evidence type="ECO:0000313" key="1">
    <source>
        <dbReference type="EMBL" id="MDC8756313.1"/>
    </source>
</evidence>
<dbReference type="InterPro" id="IPR036737">
    <property type="entry name" value="OmpA-like_sf"/>
</dbReference>
<name>A0ABT5JVX2_9BURK</name>
<dbReference type="Gene3D" id="3.30.1330.60">
    <property type="entry name" value="OmpA-like domain"/>
    <property type="match status" value="1"/>
</dbReference>
<gene>
    <name evidence="1" type="ORF">OIK44_01785</name>
</gene>
<dbReference type="RefSeq" id="WP_273668938.1">
    <property type="nucleotide sequence ID" value="NZ_JAQQXR010000001.1"/>
</dbReference>
<dbReference type="InterPro" id="IPR008023">
    <property type="entry name" value="DUF748"/>
</dbReference>
<dbReference type="PANTHER" id="PTHR30441">
    <property type="entry name" value="DUF748 DOMAIN-CONTAINING PROTEIN"/>
    <property type="match status" value="1"/>
</dbReference>
<proteinExistence type="predicted"/>
<dbReference type="EMBL" id="JAQQXR010000001">
    <property type="protein sequence ID" value="MDC8756313.1"/>
    <property type="molecule type" value="Genomic_DNA"/>
</dbReference>
<protein>
    <submittedName>
        <fullName evidence="1">DUF748 domain-containing protein</fullName>
    </submittedName>
</protein>
<dbReference type="PANTHER" id="PTHR30441:SF8">
    <property type="entry name" value="DUF748 DOMAIN-CONTAINING PROTEIN"/>
    <property type="match status" value="1"/>
</dbReference>
<dbReference type="InterPro" id="IPR052894">
    <property type="entry name" value="AsmA-related"/>
</dbReference>
<accession>A0ABT5JVX2</accession>
<evidence type="ECO:0000313" key="2">
    <source>
        <dbReference type="Proteomes" id="UP001221208"/>
    </source>
</evidence>
<sequence>MANPSPPRRPLRALRWLGFTLLTVLLLLGAAWLAFPPLAKHLTEQQIETQLGRKASVGALAFNPFTLVLDVADFTLYEQDKTSAAFSAKALTVNVAPAALFRLAPLLSEVKLVEPRLHIVRTSGDGVGRYNFSDVIERVLAMPKSEKPTLFSVANIQLENGAIKFDDKVTGKQVNIDGLHIGLPFVSNFPDKVDTFVQPRLSAKVNGSLFELKGRAKPFAGSQDTTLALDIEQLDLASYVSFSPVALPLALQSAILSTKLDLSFVRKQDKPELVLSGTVKLADVALSDRAAAPLLKAAAIEVQLRKVDVLAGAVALDKLEFLQPQVWLNATGDDTVGAERLSLENASVDSAARTVSAEVLRLAGLQAEVRRDAKGKLNVQQLSARFGGAGGAEPAKPAGPAWVTTLKQFAVSDSVLAYVDNSVKPAVKVRADELNLTLDDISSQFDQPLKLALRTQLNKTGKLALDGSIAPQFKAIDLDIDAQSLQVATLQPYFADYLNVTLASGQASSKGKLALVLASGKQETSTAYRGTLRLANVRMLDKENAADFLKWRALDISGINVKLGGPRQDVAMEKIALSDFYARVILSDKAKLNLQDIVVSKNAPAGAPAPSLTTAAPSAPLPKAGAAATERVVAAPAPAKANAPVIRIGQIVVKGGNINYTDNFVKPNYTANMTGMNGTVGAIASDKPQPAPLDLSGKIDNDAAVAISGTLNPLFSPMFLDIKASANGVELPRLTPYAAKYAGYAIEKGKLSMAVSYRVENDKLLAQNDVRIDQLTFGDKIDSPTATKLPVMLAVALLKDRNGQININLPISGTLSDPEFSVGGIIMRIFLNLIVKAVTSPFALIGAAFGGGDELGYAEFAPGSAALTAATQSKLDSIGKALTERPGLKIDLIGRVDPASDADGVRQQILRGKLNAFKRKDSLDKGGETQAEDAAVTDADKEKYMGKVYAAQKFDKPRNAIGFVKSLPVAEMEKLILANTPVTQDALRALASRRAEAVRGYFESKGSIPAERIYLIAPKMTVDGINDKGAPNRVDFALK</sequence>
<reference evidence="1 2" key="1">
    <citation type="submission" date="2022-10" db="EMBL/GenBank/DDBJ databases">
        <title>Janthinobacterium sp. hw3 Genome sequencing.</title>
        <authorList>
            <person name="Park S."/>
        </authorList>
    </citation>
    <scope>NUCLEOTIDE SEQUENCE [LARGE SCALE GENOMIC DNA]</scope>
    <source>
        <strain evidence="2">hw3</strain>
    </source>
</reference>
<dbReference type="Pfam" id="PF05359">
    <property type="entry name" value="DUF748"/>
    <property type="match status" value="2"/>
</dbReference>
<dbReference type="Proteomes" id="UP001221208">
    <property type="component" value="Unassembled WGS sequence"/>
</dbReference>